<comment type="caution">
    <text evidence="2">The sequence shown here is derived from an EMBL/GenBank/DDBJ whole genome shotgun (WGS) entry which is preliminary data.</text>
</comment>
<dbReference type="PROSITE" id="PS50853">
    <property type="entry name" value="FN3"/>
    <property type="match status" value="1"/>
</dbReference>
<dbReference type="InterPro" id="IPR003961">
    <property type="entry name" value="FN3_dom"/>
</dbReference>
<evidence type="ECO:0000259" key="1">
    <source>
        <dbReference type="PROSITE" id="PS50853"/>
    </source>
</evidence>
<dbReference type="Proteomes" id="UP001174909">
    <property type="component" value="Unassembled WGS sequence"/>
</dbReference>
<dbReference type="InterPro" id="IPR036116">
    <property type="entry name" value="FN3_sf"/>
</dbReference>
<dbReference type="CDD" id="cd00063">
    <property type="entry name" value="FN3"/>
    <property type="match status" value="1"/>
</dbReference>
<reference evidence="2" key="1">
    <citation type="submission" date="2023-03" db="EMBL/GenBank/DDBJ databases">
        <authorList>
            <person name="Steffen K."/>
            <person name="Cardenas P."/>
        </authorList>
    </citation>
    <scope>NUCLEOTIDE SEQUENCE</scope>
</reference>
<dbReference type="SUPFAM" id="SSF49265">
    <property type="entry name" value="Fibronectin type III"/>
    <property type="match status" value="1"/>
</dbReference>
<proteinExistence type="predicted"/>
<name>A0AA35T9L8_GEOBA</name>
<dbReference type="EMBL" id="CASHTH010003316">
    <property type="protein sequence ID" value="CAI8043297.1"/>
    <property type="molecule type" value="Genomic_DNA"/>
</dbReference>
<sequence>MMMTEVSITADTMTAAPSAPPTGVVVRVRSSTSITVQWGPVECIHQNGEITGYRVRYGEEGSSEEARSIQM</sequence>
<accession>A0AA35T9L8</accession>
<organism evidence="2 3">
    <name type="scientific">Geodia barretti</name>
    <name type="common">Barrett's horny sponge</name>
    <dbReference type="NCBI Taxonomy" id="519541"/>
    <lineage>
        <taxon>Eukaryota</taxon>
        <taxon>Metazoa</taxon>
        <taxon>Porifera</taxon>
        <taxon>Demospongiae</taxon>
        <taxon>Heteroscleromorpha</taxon>
        <taxon>Tetractinellida</taxon>
        <taxon>Astrophorina</taxon>
        <taxon>Geodiidae</taxon>
        <taxon>Geodia</taxon>
    </lineage>
</organism>
<keyword evidence="3" id="KW-1185">Reference proteome</keyword>
<dbReference type="Pfam" id="PF00041">
    <property type="entry name" value="fn3"/>
    <property type="match status" value="1"/>
</dbReference>
<gene>
    <name evidence="2" type="ORF">GBAR_LOCUS24033</name>
</gene>
<dbReference type="Gene3D" id="2.60.40.10">
    <property type="entry name" value="Immunoglobulins"/>
    <property type="match status" value="1"/>
</dbReference>
<feature type="domain" description="Fibronectin type-III" evidence="1">
    <location>
        <begin position="20"/>
        <end position="71"/>
    </location>
</feature>
<evidence type="ECO:0000313" key="2">
    <source>
        <dbReference type="EMBL" id="CAI8043297.1"/>
    </source>
</evidence>
<protein>
    <submittedName>
        <fullName evidence="2">Neogenin</fullName>
    </submittedName>
</protein>
<feature type="non-terminal residue" evidence="2">
    <location>
        <position position="1"/>
    </location>
</feature>
<dbReference type="InterPro" id="IPR013783">
    <property type="entry name" value="Ig-like_fold"/>
</dbReference>
<dbReference type="AlphaFoldDB" id="A0AA35T9L8"/>
<evidence type="ECO:0000313" key="3">
    <source>
        <dbReference type="Proteomes" id="UP001174909"/>
    </source>
</evidence>